<evidence type="ECO:0000313" key="5">
    <source>
        <dbReference type="Proteomes" id="UP001521074"/>
    </source>
</evidence>
<keyword evidence="2" id="KW-0184">Conjugation</keyword>
<name>A0ABS8VZD1_9PROT</name>
<comment type="caution">
    <text evidence="4">The sequence shown here is derived from an EMBL/GenBank/DDBJ whole genome shotgun (WGS) entry which is preliminary data.</text>
</comment>
<dbReference type="EMBL" id="JAJSOJ010000026">
    <property type="protein sequence ID" value="MCE0743982.1"/>
    <property type="molecule type" value="Genomic_DNA"/>
</dbReference>
<keyword evidence="5" id="KW-1185">Reference proteome</keyword>
<proteinExistence type="inferred from homology"/>
<evidence type="ECO:0000313" key="4">
    <source>
        <dbReference type="EMBL" id="MCE0743982.1"/>
    </source>
</evidence>
<protein>
    <submittedName>
        <fullName evidence="4">MobA/MobL family protein</fullName>
    </submittedName>
</protein>
<comment type="similarity">
    <text evidence="1">Belongs to the MobA/MobL family.</text>
</comment>
<evidence type="ECO:0000256" key="1">
    <source>
        <dbReference type="ARBA" id="ARBA00010873"/>
    </source>
</evidence>
<dbReference type="InterPro" id="IPR005053">
    <property type="entry name" value="MobA_MobL"/>
</dbReference>
<sequence length="158" mass="17832">MDTTAHFHFGLNNFGPSALRDRVDYITRTGAYQDRDDLVAVESGNLPAWALSAKMFWDAVEQRETGNAADSFILAVPRNLSPEAVTRLRERFGQTLAQGRPYTLAEHCDVARDYEESRHFHALVSPRTLDSVNRSEALFFARYRPKHPRAGGGEHART</sequence>
<dbReference type="Gene3D" id="3.30.930.30">
    <property type="match status" value="1"/>
</dbReference>
<dbReference type="RefSeq" id="WP_232877606.1">
    <property type="nucleotide sequence ID" value="NZ_JAJSOJ010000026.1"/>
</dbReference>
<feature type="non-terminal residue" evidence="4">
    <location>
        <position position="158"/>
    </location>
</feature>
<organism evidence="4 5">
    <name type="scientific">Acetobacter sicerae</name>
    <dbReference type="NCBI Taxonomy" id="85325"/>
    <lineage>
        <taxon>Bacteria</taxon>
        <taxon>Pseudomonadati</taxon>
        <taxon>Pseudomonadota</taxon>
        <taxon>Alphaproteobacteria</taxon>
        <taxon>Acetobacterales</taxon>
        <taxon>Acetobacteraceae</taxon>
        <taxon>Acetobacter</taxon>
    </lineage>
</organism>
<dbReference type="Pfam" id="PF03389">
    <property type="entry name" value="MobA_MobL"/>
    <property type="match status" value="1"/>
</dbReference>
<accession>A0ABS8VZD1</accession>
<evidence type="ECO:0000259" key="3">
    <source>
        <dbReference type="Pfam" id="PF03389"/>
    </source>
</evidence>
<gene>
    <name evidence="4" type="ORF">LWC05_08820</name>
</gene>
<feature type="domain" description="MobA/MobL protein" evidence="3">
    <location>
        <begin position="29"/>
        <end position="131"/>
    </location>
</feature>
<dbReference type="Proteomes" id="UP001521074">
    <property type="component" value="Unassembled WGS sequence"/>
</dbReference>
<reference evidence="4 5" key="1">
    <citation type="submission" date="2021-12" db="EMBL/GenBank/DDBJ databases">
        <title>Genome sequence of Acetobacter sicerae DmPark20a_162.</title>
        <authorList>
            <person name="Chaston J.M."/>
        </authorList>
    </citation>
    <scope>NUCLEOTIDE SEQUENCE [LARGE SCALE GENOMIC DNA]</scope>
    <source>
        <strain evidence="4 5">DmPark20a_162</strain>
    </source>
</reference>
<evidence type="ECO:0000256" key="2">
    <source>
        <dbReference type="ARBA" id="ARBA00022971"/>
    </source>
</evidence>